<dbReference type="Proteomes" id="UP000789595">
    <property type="component" value="Unassembled WGS sequence"/>
</dbReference>
<dbReference type="EMBL" id="CAKKNE010000004">
    <property type="protein sequence ID" value="CAH0373107.1"/>
    <property type="molecule type" value="Genomic_DNA"/>
</dbReference>
<dbReference type="InterPro" id="IPR003613">
    <property type="entry name" value="Ubox_domain"/>
</dbReference>
<dbReference type="SMART" id="SM00504">
    <property type="entry name" value="Ubox"/>
    <property type="match status" value="1"/>
</dbReference>
<dbReference type="Pfam" id="PF04564">
    <property type="entry name" value="U-box"/>
    <property type="match status" value="1"/>
</dbReference>
<feature type="signal peptide" evidence="1">
    <location>
        <begin position="1"/>
        <end position="21"/>
    </location>
</feature>
<dbReference type="AlphaFoldDB" id="A0A8J2SSY8"/>
<dbReference type="GO" id="GO:0004842">
    <property type="term" value="F:ubiquitin-protein transferase activity"/>
    <property type="evidence" value="ECO:0007669"/>
    <property type="project" value="InterPro"/>
</dbReference>
<keyword evidence="1" id="KW-0732">Signal</keyword>
<accession>A0A8J2SSY8</accession>
<reference evidence="3" key="1">
    <citation type="submission" date="2021-11" db="EMBL/GenBank/DDBJ databases">
        <authorList>
            <consortium name="Genoscope - CEA"/>
            <person name="William W."/>
        </authorList>
    </citation>
    <scope>NUCLEOTIDE SEQUENCE</scope>
</reference>
<evidence type="ECO:0000313" key="4">
    <source>
        <dbReference type="Proteomes" id="UP000789595"/>
    </source>
</evidence>
<evidence type="ECO:0000256" key="1">
    <source>
        <dbReference type="SAM" id="SignalP"/>
    </source>
</evidence>
<dbReference type="InterPro" id="IPR052085">
    <property type="entry name" value="WD-SAM-U-box"/>
</dbReference>
<dbReference type="Gene3D" id="3.30.40.10">
    <property type="entry name" value="Zinc/RING finger domain, C3HC4 (zinc finger)"/>
    <property type="match status" value="1"/>
</dbReference>
<organism evidence="3 4">
    <name type="scientific">Pelagomonas calceolata</name>
    <dbReference type="NCBI Taxonomy" id="35677"/>
    <lineage>
        <taxon>Eukaryota</taxon>
        <taxon>Sar</taxon>
        <taxon>Stramenopiles</taxon>
        <taxon>Ochrophyta</taxon>
        <taxon>Pelagophyceae</taxon>
        <taxon>Pelagomonadales</taxon>
        <taxon>Pelagomonadaceae</taxon>
        <taxon>Pelagomonas</taxon>
    </lineage>
</organism>
<comment type="caution">
    <text evidence="3">The sequence shown here is derived from an EMBL/GenBank/DDBJ whole genome shotgun (WGS) entry which is preliminary data.</text>
</comment>
<dbReference type="PANTHER" id="PTHR46573">
    <property type="entry name" value="WD REPEAT, SAM AND U-BOX DOMAIN-CONTAINING PROTEIN 1"/>
    <property type="match status" value="1"/>
</dbReference>
<keyword evidence="4" id="KW-1185">Reference proteome</keyword>
<evidence type="ECO:0000313" key="3">
    <source>
        <dbReference type="EMBL" id="CAH0373107.1"/>
    </source>
</evidence>
<feature type="chain" id="PRO_5035257712" description="U-box domain-containing protein" evidence="1">
    <location>
        <begin position="22"/>
        <end position="293"/>
    </location>
</feature>
<dbReference type="GO" id="GO:0016567">
    <property type="term" value="P:protein ubiquitination"/>
    <property type="evidence" value="ECO:0007669"/>
    <property type="project" value="InterPro"/>
</dbReference>
<sequence length="293" mass="31468">MRLARLLVFSALAARAGGAEAEADWFPRWASFASEHTPYIHSRGYQTLRTSGSTGAAAAAVLEIVKEDRRKRGDATPVTVLFPNKTILEMPLDGDQVDTLPDGTSLIFDSKAFKLGEFSTVLARWHDLSEKDTERIVWFAASGGPWTIRAATILVPLRVVALRIYQILAREQIEAEALPLLTVDDLCGVGVPADDARRIVAAASASASGGAAATSGGDHPESLCCPISMELMECPVIAADGNTYDRSSIEDWFSRGKKTSPLTGAPLAHLGLTPNNLVRSMVSEYRDAASRRA</sequence>
<protein>
    <recommendedName>
        <fullName evidence="2">U-box domain-containing protein</fullName>
    </recommendedName>
</protein>
<dbReference type="PANTHER" id="PTHR46573:SF1">
    <property type="entry name" value="WD REPEAT, SAM AND U-BOX DOMAIN-CONTAINING PROTEIN 1"/>
    <property type="match status" value="1"/>
</dbReference>
<dbReference type="CDD" id="cd16655">
    <property type="entry name" value="RING-Ubox_WDSUB1-like"/>
    <property type="match status" value="1"/>
</dbReference>
<proteinExistence type="predicted"/>
<feature type="domain" description="U-box" evidence="2">
    <location>
        <begin position="218"/>
        <end position="292"/>
    </location>
</feature>
<dbReference type="InterPro" id="IPR013083">
    <property type="entry name" value="Znf_RING/FYVE/PHD"/>
</dbReference>
<dbReference type="PROSITE" id="PS51698">
    <property type="entry name" value="U_BOX"/>
    <property type="match status" value="1"/>
</dbReference>
<evidence type="ECO:0000259" key="2">
    <source>
        <dbReference type="PROSITE" id="PS51698"/>
    </source>
</evidence>
<dbReference type="SUPFAM" id="SSF57850">
    <property type="entry name" value="RING/U-box"/>
    <property type="match status" value="1"/>
</dbReference>
<name>A0A8J2SSY8_9STRA</name>
<gene>
    <name evidence="3" type="ORF">PECAL_4P02800</name>
</gene>
<dbReference type="OrthoDB" id="424220at2759"/>